<dbReference type="PIRSF" id="PIRSF010312">
    <property type="entry name" value="Sulphur_oxidation_SoxY"/>
    <property type="match status" value="1"/>
</dbReference>
<evidence type="ECO:0000259" key="1">
    <source>
        <dbReference type="Pfam" id="PF13501"/>
    </source>
</evidence>
<gene>
    <name evidence="2" type="ORF">Mgrana_02574</name>
</gene>
<dbReference type="PROSITE" id="PS51318">
    <property type="entry name" value="TAT"/>
    <property type="match status" value="1"/>
</dbReference>
<dbReference type="AlphaFoldDB" id="A0A399F8B7"/>
<dbReference type="InterPro" id="IPR032711">
    <property type="entry name" value="SoxY"/>
</dbReference>
<dbReference type="InterPro" id="IPR006311">
    <property type="entry name" value="TAT_signal"/>
</dbReference>
<name>A0A399F8B7_9DEIN</name>
<evidence type="ECO:0000313" key="3">
    <source>
        <dbReference type="Proteomes" id="UP000266178"/>
    </source>
</evidence>
<sequence length="153" mass="16178">MDRRLFLKASVGVVAGALLVPKWIPAWAQGGLEGEDVAKLEPALQKVLGKGFKDLVPSDSVKLTMPTIAESGANVPFEIAVNLPKEQVKAIHLFVDKNPSPHVVKVETGQAMPAYASRTRMAETSAVRAVVETQDGKLLMASSSTRVTVGGCG</sequence>
<dbReference type="OrthoDB" id="9804570at2"/>
<dbReference type="InterPro" id="IPR016568">
    <property type="entry name" value="Sulphur_oxidation_SoxY"/>
</dbReference>
<feature type="domain" description="Ig-like SoxY" evidence="1">
    <location>
        <begin position="53"/>
        <end position="152"/>
    </location>
</feature>
<dbReference type="InterPro" id="IPR038162">
    <property type="entry name" value="SoxY_sf"/>
</dbReference>
<comment type="caution">
    <text evidence="2">The sequence shown here is derived from an EMBL/GenBank/DDBJ whole genome shotgun (WGS) entry which is preliminary data.</text>
</comment>
<keyword evidence="3" id="KW-1185">Reference proteome</keyword>
<dbReference type="NCBIfam" id="TIGR04488">
    <property type="entry name" value="SoxY_true_GGCGG"/>
    <property type="match status" value="1"/>
</dbReference>
<dbReference type="Proteomes" id="UP000266178">
    <property type="component" value="Unassembled WGS sequence"/>
</dbReference>
<proteinExistence type="predicted"/>
<dbReference type="Pfam" id="PF13501">
    <property type="entry name" value="SoxY"/>
    <property type="match status" value="1"/>
</dbReference>
<dbReference type="RefSeq" id="WP_119358025.1">
    <property type="nucleotide sequence ID" value="NZ_BJXM01000024.1"/>
</dbReference>
<dbReference type="EMBL" id="QWLB01000040">
    <property type="protein sequence ID" value="RIH91509.1"/>
    <property type="molecule type" value="Genomic_DNA"/>
</dbReference>
<reference evidence="2 3" key="1">
    <citation type="submission" date="2018-08" db="EMBL/GenBank/DDBJ databases">
        <title>Meiothermus granaticius genome AF-68 sequencing project.</title>
        <authorList>
            <person name="Da Costa M.S."/>
            <person name="Albuquerque L."/>
            <person name="Raposo P."/>
            <person name="Froufe H.J.C."/>
            <person name="Barroso C.S."/>
            <person name="Egas C."/>
        </authorList>
    </citation>
    <scope>NUCLEOTIDE SEQUENCE [LARGE SCALE GENOMIC DNA]</scope>
    <source>
        <strain evidence="2 3">AF-68</strain>
    </source>
</reference>
<dbReference type="Gene3D" id="2.60.40.2470">
    <property type="entry name" value="SoxY domain"/>
    <property type="match status" value="1"/>
</dbReference>
<evidence type="ECO:0000313" key="2">
    <source>
        <dbReference type="EMBL" id="RIH91509.1"/>
    </source>
</evidence>
<accession>A0A399F8B7</accession>
<protein>
    <submittedName>
        <fullName evidence="2">Thiosulfate oxidation carrier protein SoxY</fullName>
    </submittedName>
</protein>
<organism evidence="2 3">
    <name type="scientific">Meiothermus granaticius NBRC 107808</name>
    <dbReference type="NCBI Taxonomy" id="1227551"/>
    <lineage>
        <taxon>Bacteria</taxon>
        <taxon>Thermotogati</taxon>
        <taxon>Deinococcota</taxon>
        <taxon>Deinococci</taxon>
        <taxon>Thermales</taxon>
        <taxon>Thermaceae</taxon>
        <taxon>Meiothermus</taxon>
    </lineage>
</organism>